<dbReference type="InterPro" id="IPR036864">
    <property type="entry name" value="Zn2-C6_fun-type_DNA-bd_sf"/>
</dbReference>
<evidence type="ECO:0000313" key="9">
    <source>
        <dbReference type="Proteomes" id="UP001358417"/>
    </source>
</evidence>
<dbReference type="InterPro" id="IPR001138">
    <property type="entry name" value="Zn2Cys6_DnaBD"/>
</dbReference>
<name>A0AAV9NQM6_9EURO</name>
<dbReference type="EMBL" id="JAVRRD010000003">
    <property type="protein sequence ID" value="KAK5061535.1"/>
    <property type="molecule type" value="Genomic_DNA"/>
</dbReference>
<evidence type="ECO:0000256" key="2">
    <source>
        <dbReference type="ARBA" id="ARBA00023015"/>
    </source>
</evidence>
<dbReference type="GO" id="GO:0000981">
    <property type="term" value="F:DNA-binding transcription factor activity, RNA polymerase II-specific"/>
    <property type="evidence" value="ECO:0007669"/>
    <property type="project" value="InterPro"/>
</dbReference>
<evidence type="ECO:0000256" key="6">
    <source>
        <dbReference type="SAM" id="MobiDB-lite"/>
    </source>
</evidence>
<keyword evidence="5" id="KW-0539">Nucleus</keyword>
<proteinExistence type="predicted"/>
<reference evidence="8 9" key="1">
    <citation type="submission" date="2023-08" db="EMBL/GenBank/DDBJ databases">
        <title>Black Yeasts Isolated from many extreme environments.</title>
        <authorList>
            <person name="Coleine C."/>
            <person name="Stajich J.E."/>
            <person name="Selbmann L."/>
        </authorList>
    </citation>
    <scope>NUCLEOTIDE SEQUENCE [LARGE SCALE GENOMIC DNA]</scope>
    <source>
        <strain evidence="8 9">CCFEE 5792</strain>
    </source>
</reference>
<dbReference type="SUPFAM" id="SSF57701">
    <property type="entry name" value="Zn2/Cys6 DNA-binding domain"/>
    <property type="match status" value="1"/>
</dbReference>
<dbReference type="PANTHER" id="PTHR47425">
    <property type="entry name" value="FARB-RELATED"/>
    <property type="match status" value="1"/>
</dbReference>
<evidence type="ECO:0000256" key="5">
    <source>
        <dbReference type="ARBA" id="ARBA00023242"/>
    </source>
</evidence>
<dbReference type="InterPro" id="IPR052761">
    <property type="entry name" value="Fungal_Detox/Toxin_TFs"/>
</dbReference>
<keyword evidence="2" id="KW-0805">Transcription regulation</keyword>
<dbReference type="PANTHER" id="PTHR47425:SF2">
    <property type="entry name" value="FARB-RELATED"/>
    <property type="match status" value="1"/>
</dbReference>
<evidence type="ECO:0000313" key="8">
    <source>
        <dbReference type="EMBL" id="KAK5061535.1"/>
    </source>
</evidence>
<dbReference type="PROSITE" id="PS00463">
    <property type="entry name" value="ZN2_CY6_FUNGAL_1"/>
    <property type="match status" value="1"/>
</dbReference>
<dbReference type="GO" id="GO:0003677">
    <property type="term" value="F:DNA binding"/>
    <property type="evidence" value="ECO:0007669"/>
    <property type="project" value="UniProtKB-KW"/>
</dbReference>
<dbReference type="SMART" id="SM00066">
    <property type="entry name" value="GAL4"/>
    <property type="match status" value="1"/>
</dbReference>
<accession>A0AAV9NQM6</accession>
<sequence>MARKREPRACDICRSRKVRCDVSIVGSPCSNCSKASAICSLNSAWGKPPAEQSKSTVPSANIHTFKVDVPKAHNSTGDGAFNTVGVIARQEPSEDAHPNAVGDQSKDVQAADSTVSQEHLELPDYITPLPQNIDRHTIQLLRQTGALSVPTNELVSELLRAFTCYVYPSLPVVDLLGCLESVKVRNDNTVSLLLFQAIMMSGAAFADIRVLQRAGFQTHKEAQSALFRRVKLLYEMDIESSPTTIIQALLLMSHWEGQVNDTKGRFYWQGVALSFAIGIGLDNPQYYSGQPGQHQFRQRLWACCVTRTHLLPLLERRPISVKSPDQDIEGLRPHISDINGLAYAFDHYGLREGREESKILEELFIQKLKLGVIIRSIFDLQYERGALRQIDVNDGFMVLLPKSTATGVDMLVLDRQLNNWYKSSSSCKDLAFGQDHRRNGPVVGVHTAVAEMLYLTALSTVHFPQLLADQDVGSADEALQKFSRLTLRSAARRITDIGTSLADSQLVALLPCEAVEAFLVASIQHIRDMMTTETDLRNIESLYLRQTLQILAKLEGKYSSATSAIGFIKWFKNGDFLRQPAGLEDRVFLMTRWGHDLSISHTREKEGSAAPKAISQGKSNLYSETRPVAVAHDATFQTTFDSDGFLTRPHDPVPNLEGYSEILLTTMDWSEVDTATSGGQIL</sequence>
<feature type="domain" description="Zn(2)-C6 fungal-type" evidence="7">
    <location>
        <begin position="9"/>
        <end position="41"/>
    </location>
</feature>
<dbReference type="CDD" id="cd00067">
    <property type="entry name" value="GAL4"/>
    <property type="match status" value="1"/>
</dbReference>
<dbReference type="Gene3D" id="4.10.240.10">
    <property type="entry name" value="Zn(2)-C6 fungal-type DNA-binding domain"/>
    <property type="match status" value="1"/>
</dbReference>
<dbReference type="Pfam" id="PF04082">
    <property type="entry name" value="Fungal_trans"/>
    <property type="match status" value="1"/>
</dbReference>
<keyword evidence="9" id="KW-1185">Reference proteome</keyword>
<feature type="region of interest" description="Disordered" evidence="6">
    <location>
        <begin position="91"/>
        <end position="114"/>
    </location>
</feature>
<keyword evidence="1" id="KW-0479">Metal-binding</keyword>
<organism evidence="8 9">
    <name type="scientific">Exophiala bonariae</name>
    <dbReference type="NCBI Taxonomy" id="1690606"/>
    <lineage>
        <taxon>Eukaryota</taxon>
        <taxon>Fungi</taxon>
        <taxon>Dikarya</taxon>
        <taxon>Ascomycota</taxon>
        <taxon>Pezizomycotina</taxon>
        <taxon>Eurotiomycetes</taxon>
        <taxon>Chaetothyriomycetidae</taxon>
        <taxon>Chaetothyriales</taxon>
        <taxon>Herpotrichiellaceae</taxon>
        <taxon>Exophiala</taxon>
    </lineage>
</organism>
<evidence type="ECO:0000256" key="4">
    <source>
        <dbReference type="ARBA" id="ARBA00023163"/>
    </source>
</evidence>
<evidence type="ECO:0000256" key="1">
    <source>
        <dbReference type="ARBA" id="ARBA00022723"/>
    </source>
</evidence>
<dbReference type="PROSITE" id="PS50048">
    <property type="entry name" value="ZN2_CY6_FUNGAL_2"/>
    <property type="match status" value="1"/>
</dbReference>
<gene>
    <name evidence="8" type="ORF">LTR84_008079</name>
</gene>
<dbReference type="GO" id="GO:0008270">
    <property type="term" value="F:zinc ion binding"/>
    <property type="evidence" value="ECO:0007669"/>
    <property type="project" value="InterPro"/>
</dbReference>
<keyword evidence="4" id="KW-0804">Transcription</keyword>
<keyword evidence="3" id="KW-0238">DNA-binding</keyword>
<dbReference type="Pfam" id="PF00172">
    <property type="entry name" value="Zn_clus"/>
    <property type="match status" value="1"/>
</dbReference>
<dbReference type="GeneID" id="89976244"/>
<dbReference type="GO" id="GO:0006351">
    <property type="term" value="P:DNA-templated transcription"/>
    <property type="evidence" value="ECO:0007669"/>
    <property type="project" value="InterPro"/>
</dbReference>
<dbReference type="InterPro" id="IPR007219">
    <property type="entry name" value="XnlR_reg_dom"/>
</dbReference>
<dbReference type="AlphaFoldDB" id="A0AAV9NQM6"/>
<comment type="caution">
    <text evidence="8">The sequence shown here is derived from an EMBL/GenBank/DDBJ whole genome shotgun (WGS) entry which is preliminary data.</text>
</comment>
<dbReference type="CDD" id="cd12148">
    <property type="entry name" value="fungal_TF_MHR"/>
    <property type="match status" value="1"/>
</dbReference>
<evidence type="ECO:0000256" key="3">
    <source>
        <dbReference type="ARBA" id="ARBA00023125"/>
    </source>
</evidence>
<protein>
    <recommendedName>
        <fullName evidence="7">Zn(2)-C6 fungal-type domain-containing protein</fullName>
    </recommendedName>
</protein>
<dbReference type="Proteomes" id="UP001358417">
    <property type="component" value="Unassembled WGS sequence"/>
</dbReference>
<dbReference type="RefSeq" id="XP_064710632.1">
    <property type="nucleotide sequence ID" value="XM_064851629.1"/>
</dbReference>
<evidence type="ECO:0000259" key="7">
    <source>
        <dbReference type="PROSITE" id="PS50048"/>
    </source>
</evidence>